<evidence type="ECO:0000256" key="5">
    <source>
        <dbReference type="ARBA" id="ARBA00011881"/>
    </source>
</evidence>
<comment type="catalytic activity">
    <reaction evidence="1 10">
        <text>(2E)-3-(2,3-dihydroxyphenyl)prop-2-enoate + O2 = (2Z,4E,7E)-2-hydroxy-6-oxonona-2,4,7-trienedioate + H(+)</text>
        <dbReference type="Rhea" id="RHEA:25054"/>
        <dbReference type="ChEBI" id="CHEBI:15378"/>
        <dbReference type="ChEBI" id="CHEBI:15379"/>
        <dbReference type="ChEBI" id="CHEBI:58642"/>
        <dbReference type="ChEBI" id="CHEBI:66888"/>
        <dbReference type="EC" id="1.13.11.16"/>
    </reaction>
</comment>
<reference evidence="12 13" key="1">
    <citation type="submission" date="2019-03" db="EMBL/GenBank/DDBJ databases">
        <title>Genomics of glacier-inhabiting Cryobacterium strains.</title>
        <authorList>
            <person name="Liu Q."/>
            <person name="Xin Y.-H."/>
        </authorList>
    </citation>
    <scope>NUCLEOTIDE SEQUENCE [LARGE SCALE GENOMIC DNA]</scope>
    <source>
        <strain evidence="12 13">Hh14</strain>
    </source>
</reference>
<comment type="subunit">
    <text evidence="5 10">Homotetramer.</text>
</comment>
<feature type="domain" description="Extradiol ring-cleavage dioxygenase class III enzyme subunit B" evidence="11">
    <location>
        <begin position="6"/>
        <end position="288"/>
    </location>
</feature>
<dbReference type="UniPathway" id="UPA00714"/>
<dbReference type="GO" id="GO:0019380">
    <property type="term" value="P:3-phenylpropionate catabolic process"/>
    <property type="evidence" value="ECO:0007669"/>
    <property type="project" value="UniProtKB-UniRule"/>
</dbReference>
<keyword evidence="6 10" id="KW-0058">Aromatic hydrocarbons catabolism</keyword>
<evidence type="ECO:0000256" key="7">
    <source>
        <dbReference type="ARBA" id="ARBA00022964"/>
    </source>
</evidence>
<evidence type="ECO:0000313" key="13">
    <source>
        <dbReference type="Proteomes" id="UP000297447"/>
    </source>
</evidence>
<evidence type="ECO:0000256" key="6">
    <source>
        <dbReference type="ARBA" id="ARBA00022797"/>
    </source>
</evidence>
<dbReference type="GO" id="GO:0047070">
    <property type="term" value="F:3-carboxyethylcatechol 2,3-dioxygenase activity"/>
    <property type="evidence" value="ECO:0007669"/>
    <property type="project" value="UniProtKB-UniRule"/>
</dbReference>
<dbReference type="SUPFAM" id="SSF53213">
    <property type="entry name" value="LigB-like"/>
    <property type="match status" value="1"/>
</dbReference>
<keyword evidence="8 10" id="KW-0560">Oxidoreductase</keyword>
<organism evidence="12 13">
    <name type="scientific">Cryobacterium frigoriphilum</name>
    <dbReference type="NCBI Taxonomy" id="1259150"/>
    <lineage>
        <taxon>Bacteria</taxon>
        <taxon>Bacillati</taxon>
        <taxon>Actinomycetota</taxon>
        <taxon>Actinomycetes</taxon>
        <taxon>Micrococcales</taxon>
        <taxon>Microbacteriaceae</taxon>
        <taxon>Cryobacterium</taxon>
    </lineage>
</organism>
<dbReference type="NCBIfam" id="NF009910">
    <property type="entry name" value="PRK13370.1-4"/>
    <property type="match status" value="1"/>
</dbReference>
<sequence>MTLALIAMSHSPLLDYVEPPADVKAGVEEAFAAARAFALDFDPELIINIGPDHYNGFFYDIMPPFAVGYGATAVGDFGTHEGPLNVPAAEADALTRSLMEQGFDVTVSFAMEVDHGAVQPMGIIFGDAAARPVIPVFINSVAPPFVPVRRIRAFGTALGEHLKTLDKRVLIIGSGGLSHEPPVPQIATATRDVREALLGGGRHLTPEAREARTTRVIDAAREFAASGGTSLKALAPEWDAELMRILASGDLSPLDAWTPEEMADVAGNSSHEVRTWIAAYAALAAAGPYAVTYSFYRPIHEYIAGFGVTTARLV</sequence>
<dbReference type="OrthoDB" id="8673673at2"/>
<dbReference type="RefSeq" id="WP_134518778.1">
    <property type="nucleotide sequence ID" value="NZ_SOHE01000029.1"/>
</dbReference>
<evidence type="ECO:0000256" key="3">
    <source>
        <dbReference type="ARBA" id="ARBA00005207"/>
    </source>
</evidence>
<comment type="cofactor">
    <cofactor evidence="10">
        <name>Fe(2+)</name>
        <dbReference type="ChEBI" id="CHEBI:29033"/>
    </cofactor>
</comment>
<comment type="caution">
    <text evidence="12">The sequence shown here is derived from an EMBL/GenBank/DDBJ whole genome shotgun (WGS) entry which is preliminary data.</text>
</comment>
<evidence type="ECO:0000256" key="8">
    <source>
        <dbReference type="ARBA" id="ARBA00023002"/>
    </source>
</evidence>
<accession>A0A4R9A549</accession>
<evidence type="ECO:0000256" key="1">
    <source>
        <dbReference type="ARBA" id="ARBA00001748"/>
    </source>
</evidence>
<comment type="catalytic activity">
    <reaction evidence="2 10">
        <text>3-(2,3-dihydroxyphenyl)propanoate + O2 = (2Z,4E)-2-hydroxy-6-oxonona-2,4-dienedioate + H(+)</text>
        <dbReference type="Rhea" id="RHEA:23840"/>
        <dbReference type="ChEBI" id="CHEBI:15378"/>
        <dbReference type="ChEBI" id="CHEBI:15379"/>
        <dbReference type="ChEBI" id="CHEBI:46951"/>
        <dbReference type="ChEBI" id="CHEBI:66887"/>
        <dbReference type="EC" id="1.13.11.16"/>
    </reaction>
</comment>
<dbReference type="InterPro" id="IPR004183">
    <property type="entry name" value="Xdiol_dOase_suB"/>
</dbReference>
<dbReference type="Pfam" id="PF02900">
    <property type="entry name" value="LigB"/>
    <property type="match status" value="1"/>
</dbReference>
<comment type="similarity">
    <text evidence="4 10">Belongs to the LigB/MhpB extradiol dioxygenase family.</text>
</comment>
<feature type="active site" description="Proton donor" evidence="10">
    <location>
        <position position="115"/>
    </location>
</feature>
<evidence type="ECO:0000313" key="12">
    <source>
        <dbReference type="EMBL" id="TFD52267.1"/>
    </source>
</evidence>
<name>A0A4R9A549_9MICO</name>
<keyword evidence="13" id="KW-1185">Reference proteome</keyword>
<evidence type="ECO:0000256" key="9">
    <source>
        <dbReference type="ARBA" id="ARBA00023004"/>
    </source>
</evidence>
<evidence type="ECO:0000256" key="2">
    <source>
        <dbReference type="ARBA" id="ARBA00001843"/>
    </source>
</evidence>
<gene>
    <name evidence="10" type="primary">mhpB</name>
    <name evidence="12" type="ORF">E3T55_06595</name>
</gene>
<dbReference type="GO" id="GO:0008198">
    <property type="term" value="F:ferrous iron binding"/>
    <property type="evidence" value="ECO:0007669"/>
    <property type="project" value="InterPro"/>
</dbReference>
<dbReference type="EMBL" id="SOHE01000029">
    <property type="protein sequence ID" value="TFD52267.1"/>
    <property type="molecule type" value="Genomic_DNA"/>
</dbReference>
<proteinExistence type="inferred from homology"/>
<comment type="function">
    <text evidence="10">Catalyzes the non-heme iron(II)-dependent oxidative cleavage of 2,3-dihydroxyphenylpropionic acid and 2,3-dihydroxicinnamic acid into 2-hydroxy-6-ketononadienedioate and 2-hydroxy-6-ketononatrienedioate, respectively.</text>
</comment>
<dbReference type="Gene3D" id="3.40.830.10">
    <property type="entry name" value="LigB-like"/>
    <property type="match status" value="1"/>
</dbReference>
<dbReference type="Proteomes" id="UP000297447">
    <property type="component" value="Unassembled WGS sequence"/>
</dbReference>
<dbReference type="AlphaFoldDB" id="A0A4R9A549"/>
<keyword evidence="7 10" id="KW-0223">Dioxygenase</keyword>
<evidence type="ECO:0000259" key="11">
    <source>
        <dbReference type="Pfam" id="PF02900"/>
    </source>
</evidence>
<feature type="active site" description="Proton acceptor" evidence="10">
    <location>
        <position position="179"/>
    </location>
</feature>
<dbReference type="InterPro" id="IPR023789">
    <property type="entry name" value="DHPP/DHXA_dioxygenase"/>
</dbReference>
<evidence type="ECO:0000256" key="10">
    <source>
        <dbReference type="HAMAP-Rule" id="MF_01653"/>
    </source>
</evidence>
<evidence type="ECO:0000256" key="4">
    <source>
        <dbReference type="ARBA" id="ARBA00007030"/>
    </source>
</evidence>
<dbReference type="EC" id="1.13.11.16" evidence="10"/>
<dbReference type="HAMAP" id="MF_01653">
    <property type="entry name" value="MhpB"/>
    <property type="match status" value="1"/>
</dbReference>
<protein>
    <recommendedName>
        <fullName evidence="10">2,3-dihydroxyphenylpropionate/2,3-dihydroxicinnamic acid 1,2-dioxygenase</fullName>
        <ecNumber evidence="10">1.13.11.16</ecNumber>
    </recommendedName>
    <alternativeName>
        <fullName evidence="10">3-carboxyethylcatechol 2,3-dioxygenase</fullName>
    </alternativeName>
</protein>
<comment type="pathway">
    <text evidence="3 10">Aromatic compound metabolism; 3-phenylpropanoate degradation.</text>
</comment>
<keyword evidence="9 10" id="KW-0408">Iron</keyword>